<dbReference type="Gene3D" id="2.10.25.10">
    <property type="entry name" value="Laminin"/>
    <property type="match status" value="1"/>
</dbReference>
<accession>A0A182XWY8</accession>
<dbReference type="EnsemblMetazoa" id="ASTEI00724-RA">
    <property type="protein sequence ID" value="ASTEI00724-PA"/>
    <property type="gene ID" value="ASTEI00724"/>
</dbReference>
<protein>
    <submittedName>
        <fullName evidence="1">TIL domain-containing protein</fullName>
    </submittedName>
</protein>
<dbReference type="Proteomes" id="UP000076408">
    <property type="component" value="Unassembled WGS sequence"/>
</dbReference>
<dbReference type="VEuPathDB" id="VectorBase:ASTEI20_033419"/>
<dbReference type="InterPro" id="IPR002919">
    <property type="entry name" value="TIL_dom"/>
</dbReference>
<dbReference type="CDD" id="cd19941">
    <property type="entry name" value="TIL"/>
    <property type="match status" value="1"/>
</dbReference>
<dbReference type="Pfam" id="PF01826">
    <property type="entry name" value="TIL"/>
    <property type="match status" value="1"/>
</dbReference>
<reference evidence="2" key="1">
    <citation type="journal article" date="2014" name="Genome Biol.">
        <title>Genome analysis of a major urban malaria vector mosquito, Anopheles stephensi.</title>
        <authorList>
            <person name="Jiang X."/>
            <person name="Peery A."/>
            <person name="Hall A.B."/>
            <person name="Sharma A."/>
            <person name="Chen X.G."/>
            <person name="Waterhouse R.M."/>
            <person name="Komissarov A."/>
            <person name="Riehle M.M."/>
            <person name="Shouche Y."/>
            <person name="Sharakhova M.V."/>
            <person name="Lawson D."/>
            <person name="Pakpour N."/>
            <person name="Arensburger P."/>
            <person name="Davidson V.L."/>
            <person name="Eiglmeier K."/>
            <person name="Emrich S."/>
            <person name="George P."/>
            <person name="Kennedy R.C."/>
            <person name="Mane S.P."/>
            <person name="Maslen G."/>
            <person name="Oringanje C."/>
            <person name="Qi Y."/>
            <person name="Settlage R."/>
            <person name="Tojo M."/>
            <person name="Tubio J.M."/>
            <person name="Unger M.F."/>
            <person name="Wang B."/>
            <person name="Vernick K.D."/>
            <person name="Ribeiro J.M."/>
            <person name="James A.A."/>
            <person name="Michel K."/>
            <person name="Riehle M.A."/>
            <person name="Luckhart S."/>
            <person name="Sharakhov I.V."/>
            <person name="Tu Z."/>
        </authorList>
    </citation>
    <scope>NUCLEOTIDE SEQUENCE [LARGE SCALE GENOMIC DNA]</scope>
    <source>
        <strain evidence="2">Indian</strain>
    </source>
</reference>
<proteinExistence type="predicted"/>
<organism evidence="1 2">
    <name type="scientific">Anopheles stephensi</name>
    <name type="common">Indo-Pakistan malaria mosquito</name>
    <dbReference type="NCBI Taxonomy" id="30069"/>
    <lineage>
        <taxon>Eukaryota</taxon>
        <taxon>Metazoa</taxon>
        <taxon>Ecdysozoa</taxon>
        <taxon>Arthropoda</taxon>
        <taxon>Hexapoda</taxon>
        <taxon>Insecta</taxon>
        <taxon>Pterygota</taxon>
        <taxon>Neoptera</taxon>
        <taxon>Endopterygota</taxon>
        <taxon>Diptera</taxon>
        <taxon>Nematocera</taxon>
        <taxon>Culicoidea</taxon>
        <taxon>Culicidae</taxon>
        <taxon>Anophelinae</taxon>
        <taxon>Anopheles</taxon>
    </lineage>
</organism>
<keyword evidence="2" id="KW-1185">Reference proteome</keyword>
<dbReference type="VEuPathDB" id="VectorBase:ASTEI00724"/>
<dbReference type="OMA" id="AFEARVC"/>
<dbReference type="AlphaFoldDB" id="A0A182XWY8"/>
<sequence>MRFKITVPFLLLVFSLAQAKSGSSLVFSDPCKEKRTCPKNEVFICCGPCNEPTCSKPKQQNSCPDLCVAGCFCKPDYIRRVIGGPCVLANSCPKPRKSTKKP</sequence>
<name>A0A182XWY8_ANOST</name>
<evidence type="ECO:0000313" key="1">
    <source>
        <dbReference type="EnsemblMetazoa" id="ASTEI00724-PA"/>
    </source>
</evidence>
<reference evidence="1" key="2">
    <citation type="submission" date="2020-05" db="UniProtKB">
        <authorList>
            <consortium name="EnsemblMetazoa"/>
        </authorList>
    </citation>
    <scope>IDENTIFICATION</scope>
    <source>
        <strain evidence="1">Indian</strain>
    </source>
</reference>
<dbReference type="VEuPathDB" id="VectorBase:ASTE009118"/>
<dbReference type="SUPFAM" id="SSF57567">
    <property type="entry name" value="Serine protease inhibitors"/>
    <property type="match status" value="1"/>
</dbReference>
<evidence type="ECO:0000313" key="2">
    <source>
        <dbReference type="Proteomes" id="UP000076408"/>
    </source>
</evidence>
<dbReference type="InterPro" id="IPR036084">
    <property type="entry name" value="Ser_inhib-like_sf"/>
</dbReference>